<dbReference type="Gene3D" id="3.40.630.30">
    <property type="match status" value="2"/>
</dbReference>
<accession>A0ABR7DNW1</accession>
<name>A0ABR7DNW1_9BACT</name>
<sequence>MATSGTSDIFRKAEETDIERIWQIIGQAKAQMQRLGSQQWDENYPAIEHIRQDIQDGNGYVICREDRVVAYGVISFDGEPVYKEIEGKWSNDLPYVIVHRLAIADEMKRQGMAKQFMLQAEEVSRKKGVYDFRVDTKYDNAYMLRLIDTLGFKYCGEVYYRNNSARKAFEKTIRPHSHSIGISGYTIREATLEDAAPIFEAIDKNREDLRIWLPFVDGLKSAADEEKFLQSVLSVPYEQRDPVCILEQGETICGLAGFHFSDAPNRRTEIGYWLLPAYRGKGIVTHAVRYLCQWAVRERNINRIQIRCAVGNFPSNAIPKRLGFTLEGTERDGELLVSGEYVDINVYSILKKEIEQWNKKSN</sequence>
<reference evidence="2 3" key="1">
    <citation type="submission" date="2020-08" db="EMBL/GenBank/DDBJ databases">
        <title>Genome public.</title>
        <authorList>
            <person name="Liu C."/>
            <person name="Sun Q."/>
        </authorList>
    </citation>
    <scope>NUCLEOTIDE SEQUENCE [LARGE SCALE GENOMIC DNA]</scope>
    <source>
        <strain evidence="2 3">NSJ-79</strain>
    </source>
</reference>
<evidence type="ECO:0000313" key="2">
    <source>
        <dbReference type="EMBL" id="MBC5633137.1"/>
    </source>
</evidence>
<evidence type="ECO:0000313" key="3">
    <source>
        <dbReference type="Proteomes" id="UP000651475"/>
    </source>
</evidence>
<dbReference type="CDD" id="cd04301">
    <property type="entry name" value="NAT_SF"/>
    <property type="match status" value="2"/>
</dbReference>
<evidence type="ECO:0000259" key="1">
    <source>
        <dbReference type="PROSITE" id="PS51186"/>
    </source>
</evidence>
<protein>
    <submittedName>
        <fullName evidence="2">GNAT family N-acetyltransferase</fullName>
    </submittedName>
</protein>
<dbReference type="Pfam" id="PF13302">
    <property type="entry name" value="Acetyltransf_3"/>
    <property type="match status" value="1"/>
</dbReference>
<dbReference type="PANTHER" id="PTHR43441:SF12">
    <property type="entry name" value="RIBOSOMAL N-ACETYLTRANSFERASE YDAF-RELATED"/>
    <property type="match status" value="1"/>
</dbReference>
<organism evidence="2 3">
    <name type="scientific">Parabacteroides hominis</name>
    <dbReference type="NCBI Taxonomy" id="2763057"/>
    <lineage>
        <taxon>Bacteria</taxon>
        <taxon>Pseudomonadati</taxon>
        <taxon>Bacteroidota</taxon>
        <taxon>Bacteroidia</taxon>
        <taxon>Bacteroidales</taxon>
        <taxon>Tannerellaceae</taxon>
        <taxon>Parabacteroides</taxon>
    </lineage>
</organism>
<gene>
    <name evidence="2" type="ORF">H8S65_10205</name>
</gene>
<dbReference type="Pfam" id="PF00583">
    <property type="entry name" value="Acetyltransf_1"/>
    <property type="match status" value="1"/>
</dbReference>
<dbReference type="InterPro" id="IPR016181">
    <property type="entry name" value="Acyl_CoA_acyltransferase"/>
</dbReference>
<dbReference type="PROSITE" id="PS51186">
    <property type="entry name" value="GNAT"/>
    <property type="match status" value="2"/>
</dbReference>
<dbReference type="EMBL" id="JACOOJ010000015">
    <property type="protein sequence ID" value="MBC5633137.1"/>
    <property type="molecule type" value="Genomic_DNA"/>
</dbReference>
<keyword evidence="3" id="KW-1185">Reference proteome</keyword>
<feature type="domain" description="N-acetyltransferase" evidence="1">
    <location>
        <begin position="8"/>
        <end position="174"/>
    </location>
</feature>
<dbReference type="RefSeq" id="WP_186929880.1">
    <property type="nucleotide sequence ID" value="NZ_JACOOJ010000015.1"/>
</dbReference>
<proteinExistence type="predicted"/>
<feature type="domain" description="N-acetyltransferase" evidence="1">
    <location>
        <begin position="185"/>
        <end position="353"/>
    </location>
</feature>
<comment type="caution">
    <text evidence="2">The sequence shown here is derived from an EMBL/GenBank/DDBJ whole genome shotgun (WGS) entry which is preliminary data.</text>
</comment>
<dbReference type="InterPro" id="IPR051908">
    <property type="entry name" value="Ribosomal_N-acetyltransferase"/>
</dbReference>
<dbReference type="PANTHER" id="PTHR43441">
    <property type="entry name" value="RIBOSOMAL-PROTEIN-SERINE ACETYLTRANSFERASE"/>
    <property type="match status" value="1"/>
</dbReference>
<dbReference type="SUPFAM" id="SSF55729">
    <property type="entry name" value="Acyl-CoA N-acyltransferases (Nat)"/>
    <property type="match status" value="2"/>
</dbReference>
<dbReference type="InterPro" id="IPR000182">
    <property type="entry name" value="GNAT_dom"/>
</dbReference>
<dbReference type="Proteomes" id="UP000651475">
    <property type="component" value="Unassembled WGS sequence"/>
</dbReference>